<name>A0A7J7P5V3_9MAGN</name>
<dbReference type="InterPro" id="IPR053151">
    <property type="entry name" value="RNase_H-like"/>
</dbReference>
<evidence type="ECO:0000313" key="2">
    <source>
        <dbReference type="EMBL" id="KAF6174720.1"/>
    </source>
</evidence>
<sequence length="327" mass="36481">MYQEASGQVFSSKKSKLFLGAMNNEKKQKVKDIFGFDEGGLLETYLGILLIQGRVTKEIPRPLVDKIKKRATGWAGVRGAIEEVRSESGWVIGDGSCIDIWRDIWCSLLSLKDLINNDNIPWQDLHAKVSSIIVEGRWSIPYNLLLIFYRLGVDINNLKININKADRRVWKLDLVGKFSVNGDFEVTRNNGQTCWCLRVPLHPCKRTVDKSCFWELLQKGEVKLNTDGAAQGNLGTGGIGCIFRDCDGKVLDTLAKGLGLVTNYTAKCKVIIQGVKSAASNGWLIAWVESDSKAAVDGFSSDNIPCPWKRTGEMQKEYEANPNLCEF</sequence>
<dbReference type="Pfam" id="PF13456">
    <property type="entry name" value="RVT_3"/>
    <property type="match status" value="1"/>
</dbReference>
<reference evidence="2 3" key="1">
    <citation type="journal article" date="2020" name="IScience">
        <title>Genome Sequencing of the Endangered Kingdonia uniflora (Circaeasteraceae, Ranunculales) Reveals Potential Mechanisms of Evolutionary Specialization.</title>
        <authorList>
            <person name="Sun Y."/>
            <person name="Deng T."/>
            <person name="Zhang A."/>
            <person name="Moore M.J."/>
            <person name="Landis J.B."/>
            <person name="Lin N."/>
            <person name="Zhang H."/>
            <person name="Zhang X."/>
            <person name="Huang J."/>
            <person name="Zhang X."/>
            <person name="Sun H."/>
            <person name="Wang H."/>
        </authorList>
    </citation>
    <scope>NUCLEOTIDE SEQUENCE [LARGE SCALE GENOMIC DNA]</scope>
    <source>
        <strain evidence="2">TB1705</strain>
        <tissue evidence="2">Leaf</tissue>
    </source>
</reference>
<dbReference type="InterPro" id="IPR002156">
    <property type="entry name" value="RNaseH_domain"/>
</dbReference>
<dbReference type="GO" id="GO:0004523">
    <property type="term" value="F:RNA-DNA hybrid ribonuclease activity"/>
    <property type="evidence" value="ECO:0007669"/>
    <property type="project" value="InterPro"/>
</dbReference>
<dbReference type="CDD" id="cd06222">
    <property type="entry name" value="RNase_H_like"/>
    <property type="match status" value="1"/>
</dbReference>
<accession>A0A7J7P5V3</accession>
<evidence type="ECO:0000259" key="1">
    <source>
        <dbReference type="Pfam" id="PF13456"/>
    </source>
</evidence>
<comment type="caution">
    <text evidence="2">The sequence shown here is derived from an EMBL/GenBank/DDBJ whole genome shotgun (WGS) entry which is preliminary data.</text>
</comment>
<dbReference type="InterPro" id="IPR012337">
    <property type="entry name" value="RNaseH-like_sf"/>
</dbReference>
<dbReference type="Proteomes" id="UP000541444">
    <property type="component" value="Unassembled WGS sequence"/>
</dbReference>
<dbReference type="EMBL" id="JACGCM010000250">
    <property type="protein sequence ID" value="KAF6174720.1"/>
    <property type="molecule type" value="Genomic_DNA"/>
</dbReference>
<dbReference type="InterPro" id="IPR036397">
    <property type="entry name" value="RNaseH_sf"/>
</dbReference>
<organism evidence="2 3">
    <name type="scientific">Kingdonia uniflora</name>
    <dbReference type="NCBI Taxonomy" id="39325"/>
    <lineage>
        <taxon>Eukaryota</taxon>
        <taxon>Viridiplantae</taxon>
        <taxon>Streptophyta</taxon>
        <taxon>Embryophyta</taxon>
        <taxon>Tracheophyta</taxon>
        <taxon>Spermatophyta</taxon>
        <taxon>Magnoliopsida</taxon>
        <taxon>Ranunculales</taxon>
        <taxon>Circaeasteraceae</taxon>
        <taxon>Kingdonia</taxon>
    </lineage>
</organism>
<dbReference type="InterPro" id="IPR044730">
    <property type="entry name" value="RNase_H-like_dom_plant"/>
</dbReference>
<dbReference type="PANTHER" id="PTHR47723">
    <property type="entry name" value="OS05G0353850 PROTEIN"/>
    <property type="match status" value="1"/>
</dbReference>
<feature type="domain" description="RNase H type-1" evidence="1">
    <location>
        <begin position="225"/>
        <end position="298"/>
    </location>
</feature>
<dbReference type="Gene3D" id="3.30.420.10">
    <property type="entry name" value="Ribonuclease H-like superfamily/Ribonuclease H"/>
    <property type="match status" value="1"/>
</dbReference>
<proteinExistence type="predicted"/>
<keyword evidence="3" id="KW-1185">Reference proteome</keyword>
<evidence type="ECO:0000313" key="3">
    <source>
        <dbReference type="Proteomes" id="UP000541444"/>
    </source>
</evidence>
<dbReference type="PANTHER" id="PTHR47723:SF19">
    <property type="entry name" value="POLYNUCLEOTIDYL TRANSFERASE, RIBONUCLEASE H-LIKE SUPERFAMILY PROTEIN"/>
    <property type="match status" value="1"/>
</dbReference>
<dbReference type="OrthoDB" id="1938822at2759"/>
<dbReference type="GO" id="GO:0003676">
    <property type="term" value="F:nucleic acid binding"/>
    <property type="evidence" value="ECO:0007669"/>
    <property type="project" value="InterPro"/>
</dbReference>
<dbReference type="AlphaFoldDB" id="A0A7J7P5V3"/>
<dbReference type="SUPFAM" id="SSF53098">
    <property type="entry name" value="Ribonuclease H-like"/>
    <property type="match status" value="1"/>
</dbReference>
<gene>
    <name evidence="2" type="ORF">GIB67_008775</name>
</gene>
<protein>
    <recommendedName>
        <fullName evidence="1">RNase H type-1 domain-containing protein</fullName>
    </recommendedName>
</protein>